<accession>A0ABR3IMW1</accession>
<dbReference type="Gene3D" id="2.40.70.10">
    <property type="entry name" value="Acid Proteases"/>
    <property type="match status" value="1"/>
</dbReference>
<evidence type="ECO:0000313" key="2">
    <source>
        <dbReference type="Proteomes" id="UP001549920"/>
    </source>
</evidence>
<sequence length="1075" mass="122324">MEALPKLKIKRGLLKGTVTRIENFINDPINLTSASVEMLQARKDKLISTLQEYELVQLDILTLDPKDPERIVDLEEKYFSIISKLEAKLKSLTETEVSKCPNVANSKLPNIDIPIFSGKDFTKYTPFMDLFTAIFHNNRTLSDVQKLFYLRKYLSDEALAVIINLPLVNESYTEAIDLLKRRFDNKARLISNHIYNILELPAMQRGTAVSIRSFISEVQQQLYALKNLEQPIDKWDMLLINILSKKLDQYTNRAFQLERDPQTLPTMTEFINFLEKRAMALEESGDKSAQESISKKPIRVSNFATKSPSKKCKFCDADGHLLFDCPKFKLASNSDRIKFVDNRKLCSICLNEHKGRCRFHFKCKICKLGHNTLLHSNGNPDPEQTIALYTSSSSTQVLLPTVKVKLYNSRGHNLFVRALLDSGSQASFITSSLMKQLCLKPMTQATNIVGITNRNNTVDKYVNISIHSPVQNVQLDVKCHVVETITTRLPQHHFDISNYNLPKGITLADDNFNVPDDIPLLLGADIYFSILLNGHIKLVNGPVLQNTLFGYVVGGAVPSPSSSVENLVSNHAICDTIKLENVMEQFWLSEKMPESPKPSTECEKAESIFVQTVQNKDNTFFVDIPLVADLDDLKLGDSFSIALQRFLALENNKFKKDPKYLQLYRRPGTRRYKQFIDEYISLGHAKIVDISEYDIHNGPVYFLSHHAVINENSTTTRLRVVFNGSMKSKLKISLNDVMINGPVVQSELFDILVLFRTYIYTLICDIAKMFRCVRVNEHQTSLQNILWRDDPTKPIICLQLQTVTYGLKASTYLATRCLIELADKHSVAYPLAAHAMRSNTYVDDVLGGADDISQLAELKKQLWCSNVPEILNDVSSEHKYFEQININKDNIVKTLGVKYDILPEEFTFTCPSYLIIGKMFDPLGLIGPIIVVAKLFMQQLWSMKIDWDTVLPVTQLETWQKFIFNLSQIGTIKVPRNIFCKEYQSVELVGFADASLKAFGCCLYLRVIDKHGKVYVNLLSSKSRVAPLGRFLTIPRLELNSALLLAQMADRVQNCLKARFPLKVHLYSEFTQKYS</sequence>
<proteinExistence type="predicted"/>
<dbReference type="SUPFAM" id="SSF56672">
    <property type="entry name" value="DNA/RNA polymerases"/>
    <property type="match status" value="1"/>
</dbReference>
<dbReference type="InterPro" id="IPR021109">
    <property type="entry name" value="Peptidase_aspartic_dom_sf"/>
</dbReference>
<evidence type="ECO:0008006" key="3">
    <source>
        <dbReference type="Google" id="ProtNLM"/>
    </source>
</evidence>
<dbReference type="InterPro" id="IPR008042">
    <property type="entry name" value="Retrotrans_Pao"/>
</dbReference>
<comment type="caution">
    <text evidence="1">The sequence shown here is derived from an EMBL/GenBank/DDBJ whole genome shotgun (WGS) entry which is preliminary data.</text>
</comment>
<dbReference type="CDD" id="cd00303">
    <property type="entry name" value="retropepsin_like"/>
    <property type="match status" value="1"/>
</dbReference>
<name>A0ABR3IMW1_LOXSC</name>
<reference evidence="1 2" key="1">
    <citation type="submission" date="2024-06" db="EMBL/GenBank/DDBJ databases">
        <title>A chromosome-level genome assembly of beet webworm, Loxostege sticticalis.</title>
        <authorList>
            <person name="Zhang Y."/>
        </authorList>
    </citation>
    <scope>NUCLEOTIDE SEQUENCE [LARGE SCALE GENOMIC DNA]</scope>
    <source>
        <strain evidence="1">AQ026</strain>
        <tissue evidence="1">Whole body</tissue>
    </source>
</reference>
<evidence type="ECO:0000313" key="1">
    <source>
        <dbReference type="EMBL" id="KAL0902399.1"/>
    </source>
</evidence>
<dbReference type="InterPro" id="IPR043502">
    <property type="entry name" value="DNA/RNA_pol_sf"/>
</dbReference>
<dbReference type="Pfam" id="PF05380">
    <property type="entry name" value="Peptidase_A17"/>
    <property type="match status" value="1"/>
</dbReference>
<dbReference type="InterPro" id="IPR005312">
    <property type="entry name" value="DUF1759"/>
</dbReference>
<dbReference type="Proteomes" id="UP001549920">
    <property type="component" value="Unassembled WGS sequence"/>
</dbReference>
<protein>
    <recommendedName>
        <fullName evidence="3">Peptidase aspartic putative domain-containing protein</fullName>
    </recommendedName>
</protein>
<keyword evidence="2" id="KW-1185">Reference proteome</keyword>
<dbReference type="EMBL" id="JBEUOH010000001">
    <property type="protein sequence ID" value="KAL0902399.1"/>
    <property type="molecule type" value="Genomic_DNA"/>
</dbReference>
<dbReference type="Pfam" id="PF03564">
    <property type="entry name" value="DUF1759"/>
    <property type="match status" value="1"/>
</dbReference>
<gene>
    <name evidence="1" type="ORF">ABMA27_000280</name>
</gene>
<dbReference type="PANTHER" id="PTHR47331">
    <property type="entry name" value="PHD-TYPE DOMAIN-CONTAINING PROTEIN"/>
    <property type="match status" value="1"/>
</dbReference>
<organism evidence="1 2">
    <name type="scientific">Loxostege sticticalis</name>
    <name type="common">Beet webworm moth</name>
    <dbReference type="NCBI Taxonomy" id="481309"/>
    <lineage>
        <taxon>Eukaryota</taxon>
        <taxon>Metazoa</taxon>
        <taxon>Ecdysozoa</taxon>
        <taxon>Arthropoda</taxon>
        <taxon>Hexapoda</taxon>
        <taxon>Insecta</taxon>
        <taxon>Pterygota</taxon>
        <taxon>Neoptera</taxon>
        <taxon>Endopterygota</taxon>
        <taxon>Lepidoptera</taxon>
        <taxon>Glossata</taxon>
        <taxon>Ditrysia</taxon>
        <taxon>Pyraloidea</taxon>
        <taxon>Crambidae</taxon>
        <taxon>Pyraustinae</taxon>
        <taxon>Loxostege</taxon>
    </lineage>
</organism>